<dbReference type="Gene3D" id="3.30.450.20">
    <property type="entry name" value="PAS domain"/>
    <property type="match status" value="2"/>
</dbReference>
<dbReference type="InterPro" id="IPR039506">
    <property type="entry name" value="SPOB_a"/>
</dbReference>
<dbReference type="EMBL" id="LAYZ01000002">
    <property type="protein sequence ID" value="KKK35095.1"/>
    <property type="molecule type" value="Genomic_DNA"/>
</dbReference>
<evidence type="ECO:0000256" key="10">
    <source>
        <dbReference type="ARBA" id="ARBA00022840"/>
    </source>
</evidence>
<keyword evidence="12" id="KW-0902">Two-component regulatory system</keyword>
<dbReference type="RefSeq" id="WP_046513898.1">
    <property type="nucleotide sequence ID" value="NZ_LAYZ01000002.1"/>
</dbReference>
<feature type="transmembrane region" description="Helical" evidence="13">
    <location>
        <begin position="13"/>
        <end position="34"/>
    </location>
</feature>
<dbReference type="InterPro" id="IPR004358">
    <property type="entry name" value="Sig_transdc_His_kin-like_C"/>
</dbReference>
<dbReference type="EC" id="2.7.13.3" evidence="3"/>
<evidence type="ECO:0000259" key="14">
    <source>
        <dbReference type="PROSITE" id="PS50109"/>
    </source>
</evidence>
<dbReference type="SUPFAM" id="SSF55785">
    <property type="entry name" value="PYP-like sensor domain (PAS domain)"/>
    <property type="match status" value="1"/>
</dbReference>
<name>A0A0M2SR34_9STAP</name>
<dbReference type="SMART" id="SM00387">
    <property type="entry name" value="HATPase_c"/>
    <property type="match status" value="1"/>
</dbReference>
<dbReference type="GO" id="GO:0005524">
    <property type="term" value="F:ATP binding"/>
    <property type="evidence" value="ECO:0007669"/>
    <property type="project" value="UniProtKB-KW"/>
</dbReference>
<evidence type="ECO:0000313" key="15">
    <source>
        <dbReference type="EMBL" id="KKK35095.1"/>
    </source>
</evidence>
<keyword evidence="10" id="KW-0067">ATP-binding</keyword>
<dbReference type="PROSITE" id="PS50109">
    <property type="entry name" value="HIS_KIN"/>
    <property type="match status" value="1"/>
</dbReference>
<dbReference type="InterPro" id="IPR003594">
    <property type="entry name" value="HATPase_dom"/>
</dbReference>
<comment type="catalytic activity">
    <reaction evidence="1">
        <text>ATP + protein L-histidine = ADP + protein N-phospho-L-histidine.</text>
        <dbReference type="EC" id="2.7.13.3"/>
    </reaction>
</comment>
<dbReference type="InterPro" id="IPR035965">
    <property type="entry name" value="PAS-like_dom_sf"/>
</dbReference>
<gene>
    <name evidence="15" type="ORF">WN59_05565</name>
</gene>
<dbReference type="SUPFAM" id="SSF103190">
    <property type="entry name" value="Sensory domain-like"/>
    <property type="match status" value="1"/>
</dbReference>
<dbReference type="Proteomes" id="UP000034287">
    <property type="component" value="Unassembled WGS sequence"/>
</dbReference>
<dbReference type="Pfam" id="PF02518">
    <property type="entry name" value="HATPase_c"/>
    <property type="match status" value="1"/>
</dbReference>
<dbReference type="STRING" id="1432562.WN59_05565"/>
<keyword evidence="4" id="KW-1003">Cell membrane</keyword>
<protein>
    <recommendedName>
        <fullName evidence="3">histidine kinase</fullName>
        <ecNumber evidence="3">2.7.13.3</ecNumber>
    </recommendedName>
</protein>
<dbReference type="PANTHER" id="PTHR43547:SF3">
    <property type="entry name" value="SENSOR PROTEIN CITS"/>
    <property type="match status" value="1"/>
</dbReference>
<evidence type="ECO:0000313" key="16">
    <source>
        <dbReference type="Proteomes" id="UP000034287"/>
    </source>
</evidence>
<dbReference type="InterPro" id="IPR029151">
    <property type="entry name" value="Sensor-like_sf"/>
</dbReference>
<evidence type="ECO:0000256" key="3">
    <source>
        <dbReference type="ARBA" id="ARBA00012438"/>
    </source>
</evidence>
<keyword evidence="16" id="KW-1185">Reference proteome</keyword>
<evidence type="ECO:0000256" key="2">
    <source>
        <dbReference type="ARBA" id="ARBA00004651"/>
    </source>
</evidence>
<sequence>MKRLLDVSLETKINGILIGVMSLIIISLSVFYLYHSGSEYYDNARRLTLQSAKTISFMPSLVDGDDLSDNEKIQTLTNQYIFENDIDFVIVKNKEGIIMSHPDPEMIGTHEPFSNDARANIFGAYYTEETDKYIEPAILAIAPIYAGDEARQLSGVVKVGYFESKIIEKIMAKLSQLSFIVVVFIILSFFISRWFGKYIKSETLGYEPKEITMILKNRENIFSALDEGIVGADLSGRIIYLNGAARKYLDIPESADWHARNIRSYFGHDMDSVLQDSAPGIRYFETQLSDKEIIVIINDLYIKGELSGHVIILRDMTEMSELSNKLTIVESLFDDLRAQSHEYKNRLHLISGLLEMEKYTGIREVLNDEINNLDSYQNNLHGIQEDRVKALLIAKMNTAAEKRVKFRVDEESRMEDISDKVTINALITIISNLIDNAFDAVAGRKSSEIEFYTGWFDGWLEIAVKDNGSGISDTDKVFRKGYSTKNGGPGRGYGLYNVRNNVELLGGYIDINSREGKTIFTAEIPMTQERGEDDEDPYS</sequence>
<keyword evidence="13" id="KW-0472">Membrane</keyword>
<evidence type="ECO:0000256" key="8">
    <source>
        <dbReference type="ARBA" id="ARBA00022741"/>
    </source>
</evidence>
<proteinExistence type="predicted"/>
<reference evidence="15 16" key="1">
    <citation type="submission" date="2015-04" db="EMBL/GenBank/DDBJ databases">
        <title>Taxonomic description and genome sequence of Salinicoccus sediminis sp. nov., a novel hyper halotolerant bacterium isolated from marine sediment.</title>
        <authorList>
            <person name="Mathan Kumar R."/>
            <person name="Kaur G."/>
            <person name="Kumar N."/>
            <person name="Kumar A."/>
            <person name="Singh N.K."/>
            <person name="Kaur N."/>
            <person name="Mayilraj S."/>
        </authorList>
    </citation>
    <scope>NUCLEOTIDE SEQUENCE [LARGE SCALE GENOMIC DNA]</scope>
    <source>
        <strain evidence="15 16">SV-16</strain>
    </source>
</reference>
<feature type="domain" description="Histidine kinase" evidence="14">
    <location>
        <begin position="338"/>
        <end position="528"/>
    </location>
</feature>
<feature type="transmembrane region" description="Helical" evidence="13">
    <location>
        <begin position="174"/>
        <end position="195"/>
    </location>
</feature>
<keyword evidence="9" id="KW-0418">Kinase</keyword>
<comment type="caution">
    <text evidence="15">The sequence shown here is derived from an EMBL/GenBank/DDBJ whole genome shotgun (WGS) entry which is preliminary data.</text>
</comment>
<comment type="subcellular location">
    <subcellularLocation>
        <location evidence="2">Cell membrane</location>
        <topology evidence="2">Multi-pass membrane protein</topology>
    </subcellularLocation>
</comment>
<dbReference type="PANTHER" id="PTHR43547">
    <property type="entry name" value="TWO-COMPONENT HISTIDINE KINASE"/>
    <property type="match status" value="1"/>
</dbReference>
<dbReference type="InterPro" id="IPR016120">
    <property type="entry name" value="Sig_transdc_His_kin_SpoOB"/>
</dbReference>
<dbReference type="SUPFAM" id="SSF55890">
    <property type="entry name" value="Sporulation response regulatory protein Spo0B"/>
    <property type="match status" value="1"/>
</dbReference>
<dbReference type="Gene3D" id="3.30.565.10">
    <property type="entry name" value="Histidine kinase-like ATPase, C-terminal domain"/>
    <property type="match status" value="1"/>
</dbReference>
<dbReference type="Pfam" id="PF14689">
    <property type="entry name" value="SPOB_a"/>
    <property type="match status" value="1"/>
</dbReference>
<dbReference type="SUPFAM" id="SSF55874">
    <property type="entry name" value="ATPase domain of HSP90 chaperone/DNA topoisomerase II/histidine kinase"/>
    <property type="match status" value="1"/>
</dbReference>
<dbReference type="PRINTS" id="PR00344">
    <property type="entry name" value="BCTRLSENSOR"/>
</dbReference>
<keyword evidence="6" id="KW-0808">Transferase</keyword>
<accession>A0A0M2SR34</accession>
<organism evidence="15 16">
    <name type="scientific">Salinicoccus sediminis</name>
    <dbReference type="NCBI Taxonomy" id="1432562"/>
    <lineage>
        <taxon>Bacteria</taxon>
        <taxon>Bacillati</taxon>
        <taxon>Bacillota</taxon>
        <taxon>Bacilli</taxon>
        <taxon>Bacillales</taxon>
        <taxon>Staphylococcaceae</taxon>
        <taxon>Salinicoccus</taxon>
    </lineage>
</organism>
<dbReference type="PATRIC" id="fig|1432562.3.peg.1107"/>
<evidence type="ECO:0000256" key="4">
    <source>
        <dbReference type="ARBA" id="ARBA00022475"/>
    </source>
</evidence>
<keyword evidence="5" id="KW-0597">Phosphoprotein</keyword>
<dbReference type="OrthoDB" id="9792686at2"/>
<evidence type="ECO:0000256" key="5">
    <source>
        <dbReference type="ARBA" id="ARBA00022553"/>
    </source>
</evidence>
<evidence type="ECO:0000256" key="12">
    <source>
        <dbReference type="ARBA" id="ARBA00023012"/>
    </source>
</evidence>
<keyword evidence="7 13" id="KW-0812">Transmembrane</keyword>
<dbReference type="GO" id="GO:0005886">
    <property type="term" value="C:plasma membrane"/>
    <property type="evidence" value="ECO:0007669"/>
    <property type="project" value="UniProtKB-SubCell"/>
</dbReference>
<evidence type="ECO:0000256" key="13">
    <source>
        <dbReference type="SAM" id="Phobius"/>
    </source>
</evidence>
<evidence type="ECO:0000256" key="11">
    <source>
        <dbReference type="ARBA" id="ARBA00022989"/>
    </source>
</evidence>
<evidence type="ECO:0000256" key="9">
    <source>
        <dbReference type="ARBA" id="ARBA00022777"/>
    </source>
</evidence>
<evidence type="ECO:0000256" key="1">
    <source>
        <dbReference type="ARBA" id="ARBA00000085"/>
    </source>
</evidence>
<evidence type="ECO:0000256" key="6">
    <source>
        <dbReference type="ARBA" id="ARBA00022679"/>
    </source>
</evidence>
<dbReference type="AlphaFoldDB" id="A0A0M2SR34"/>
<dbReference type="InterPro" id="IPR005467">
    <property type="entry name" value="His_kinase_dom"/>
</dbReference>
<evidence type="ECO:0000256" key="7">
    <source>
        <dbReference type="ARBA" id="ARBA00022692"/>
    </source>
</evidence>
<dbReference type="InterPro" id="IPR036890">
    <property type="entry name" value="HATPase_C_sf"/>
</dbReference>
<keyword evidence="8" id="KW-0547">Nucleotide-binding</keyword>
<keyword evidence="11 13" id="KW-1133">Transmembrane helix</keyword>
<dbReference type="GO" id="GO:0000155">
    <property type="term" value="F:phosphorelay sensor kinase activity"/>
    <property type="evidence" value="ECO:0007669"/>
    <property type="project" value="InterPro"/>
</dbReference>
<dbReference type="Gene3D" id="1.10.287.130">
    <property type="match status" value="1"/>
</dbReference>